<comment type="caution">
    <text evidence="1">The sequence shown here is derived from an EMBL/GenBank/DDBJ whole genome shotgun (WGS) entry which is preliminary data.</text>
</comment>
<name>A0A844HKE3_9RHOB</name>
<proteinExistence type="predicted"/>
<dbReference type="RefSeq" id="WP_155038081.1">
    <property type="nucleotide sequence ID" value="NZ_JBHGCD010000001.1"/>
</dbReference>
<dbReference type="EMBL" id="WMIG01000001">
    <property type="protein sequence ID" value="MTH58182.1"/>
    <property type="molecule type" value="Genomic_DNA"/>
</dbReference>
<dbReference type="OrthoDB" id="4954742at2"/>
<dbReference type="InterPro" id="IPR009389">
    <property type="entry name" value="DUF1045"/>
</dbReference>
<sequence length="226" mass="25218">MSHARFAIYHLPDGPLADMGSAWLGWDARQGMAPPRPDVAEVAGDAGALTSVPMRYGFHATLKAPFRLREGHDVQDLARRTALVCDQLAPFALELELRCDWGFVMLRPCVQTPALQALEQALVTRLDDLRAPLTPAEYARRQPELLPERARAHLDHWGYPFVLDQFNYHLTLSNGLPKPEAEALRDALAPTFAPLIAQPMQVHSVALLAEEGDGRMRMIREFPLRG</sequence>
<dbReference type="Pfam" id="PF06299">
    <property type="entry name" value="DUF1045"/>
    <property type="match status" value="1"/>
</dbReference>
<dbReference type="PIRSF" id="PIRSF033328">
    <property type="entry name" value="Phest_Mll4975"/>
    <property type="match status" value="1"/>
</dbReference>
<dbReference type="Gene3D" id="3.90.1140.10">
    <property type="entry name" value="Cyclic phosphodiesterase"/>
    <property type="match status" value="1"/>
</dbReference>
<protein>
    <submittedName>
        <fullName evidence="1">DUF1045 domain-containing protein</fullName>
    </submittedName>
</protein>
<evidence type="ECO:0000313" key="1">
    <source>
        <dbReference type="EMBL" id="MTH58182.1"/>
    </source>
</evidence>
<keyword evidence="2" id="KW-1185">Reference proteome</keyword>
<gene>
    <name evidence="1" type="ORF">GL300_03030</name>
</gene>
<dbReference type="Proteomes" id="UP000449846">
    <property type="component" value="Unassembled WGS sequence"/>
</dbReference>
<dbReference type="AlphaFoldDB" id="A0A844HKE3"/>
<evidence type="ECO:0000313" key="2">
    <source>
        <dbReference type="Proteomes" id="UP000449846"/>
    </source>
</evidence>
<organism evidence="1 2">
    <name type="scientific">Paracoccus litorisediminis</name>
    <dbReference type="NCBI Taxonomy" id="2006130"/>
    <lineage>
        <taxon>Bacteria</taxon>
        <taxon>Pseudomonadati</taxon>
        <taxon>Pseudomonadota</taxon>
        <taxon>Alphaproteobacteria</taxon>
        <taxon>Rhodobacterales</taxon>
        <taxon>Paracoccaceae</taxon>
        <taxon>Paracoccus</taxon>
    </lineage>
</organism>
<reference evidence="1 2" key="1">
    <citation type="submission" date="2019-11" db="EMBL/GenBank/DDBJ databases">
        <authorList>
            <person name="Dong K."/>
        </authorList>
    </citation>
    <scope>NUCLEOTIDE SEQUENCE [LARGE SCALE GENOMIC DNA]</scope>
    <source>
        <strain evidence="1 2">NBRC 112902</strain>
    </source>
</reference>
<accession>A0A844HKE3</accession>